<protein>
    <submittedName>
        <fullName evidence="3">Uncharacterized protein</fullName>
    </submittedName>
</protein>
<accession>A0A5C3Q9T9</accession>
<dbReference type="Proteomes" id="UP000305067">
    <property type="component" value="Unassembled WGS sequence"/>
</dbReference>
<feature type="compositionally biased region" description="Polar residues" evidence="1">
    <location>
        <begin position="431"/>
        <end position="442"/>
    </location>
</feature>
<proteinExistence type="predicted"/>
<feature type="region of interest" description="Disordered" evidence="1">
    <location>
        <begin position="424"/>
        <end position="466"/>
    </location>
</feature>
<sequence>MDSIDSTDVESTGPFASSSDAVLVSFFGQLLDYGIKLSSQNWPVSSTSRQTGADLLASCRPPGDILLSDSLDEFQHLGMLVFIREMFISRNNVDLPLSNRLDEYYSWGSEVHSEYILAVFRGVANAGPIREIAYTGNAVRSQFIITNALIIWRAMTTCRLSSRRALGFMMYSLLFLSTISWPTYAILLNTDAHDRSRLNTLNLDDMAVLPIASSAASIGVNVLAAATIGQAAYQHRQLQLPTGLRLKGTSRVLVVLAECGLPYAMIQACAYPGPRTVDTHLRYIARNDNTIQAGIACAGEDPQFLRAMGRGRWAGGLTLGTVALRRRSDTAPFMHSYQEIGSSADAADFHAQNASSAVGGPADPLAAVPYVKTCQDIEPSADAAALRAQNAELATGRPADPLAAVPFVKFIQDVAARRDESIAGLPEEPNDLNQPSSESSLVQPPIAGSTVPRSSQQNPISDDSEVGGIHEVLRAIVQRMDAIDRPPAYATEI</sequence>
<dbReference type="AlphaFoldDB" id="A0A5C3Q9T9"/>
<name>A0A5C3Q9T9_9AGAR</name>
<evidence type="ECO:0000256" key="1">
    <source>
        <dbReference type="SAM" id="MobiDB-lite"/>
    </source>
</evidence>
<keyword evidence="2" id="KW-0472">Membrane</keyword>
<keyword evidence="2" id="KW-0812">Transmembrane</keyword>
<reference evidence="3 4" key="1">
    <citation type="journal article" date="2019" name="Nat. Ecol. Evol.">
        <title>Megaphylogeny resolves global patterns of mushroom evolution.</title>
        <authorList>
            <person name="Varga T."/>
            <person name="Krizsan K."/>
            <person name="Foldi C."/>
            <person name="Dima B."/>
            <person name="Sanchez-Garcia M."/>
            <person name="Sanchez-Ramirez S."/>
            <person name="Szollosi G.J."/>
            <person name="Szarkandi J.G."/>
            <person name="Papp V."/>
            <person name="Albert L."/>
            <person name="Andreopoulos W."/>
            <person name="Angelini C."/>
            <person name="Antonin V."/>
            <person name="Barry K.W."/>
            <person name="Bougher N.L."/>
            <person name="Buchanan P."/>
            <person name="Buyck B."/>
            <person name="Bense V."/>
            <person name="Catcheside P."/>
            <person name="Chovatia M."/>
            <person name="Cooper J."/>
            <person name="Damon W."/>
            <person name="Desjardin D."/>
            <person name="Finy P."/>
            <person name="Geml J."/>
            <person name="Haridas S."/>
            <person name="Hughes K."/>
            <person name="Justo A."/>
            <person name="Karasinski D."/>
            <person name="Kautmanova I."/>
            <person name="Kiss B."/>
            <person name="Kocsube S."/>
            <person name="Kotiranta H."/>
            <person name="LaButti K.M."/>
            <person name="Lechner B.E."/>
            <person name="Liimatainen K."/>
            <person name="Lipzen A."/>
            <person name="Lukacs Z."/>
            <person name="Mihaltcheva S."/>
            <person name="Morgado L.N."/>
            <person name="Niskanen T."/>
            <person name="Noordeloos M.E."/>
            <person name="Ohm R.A."/>
            <person name="Ortiz-Santana B."/>
            <person name="Ovrebo C."/>
            <person name="Racz N."/>
            <person name="Riley R."/>
            <person name="Savchenko A."/>
            <person name="Shiryaev A."/>
            <person name="Soop K."/>
            <person name="Spirin V."/>
            <person name="Szebenyi C."/>
            <person name="Tomsovsky M."/>
            <person name="Tulloss R.E."/>
            <person name="Uehling J."/>
            <person name="Grigoriev I.V."/>
            <person name="Vagvolgyi C."/>
            <person name="Papp T."/>
            <person name="Martin F.M."/>
            <person name="Miettinen O."/>
            <person name="Hibbett D.S."/>
            <person name="Nagy L.G."/>
        </authorList>
    </citation>
    <scope>NUCLEOTIDE SEQUENCE [LARGE SCALE GENOMIC DNA]</scope>
    <source>
        <strain evidence="3 4">CBS 309.79</strain>
    </source>
</reference>
<organism evidence="3 4">
    <name type="scientific">Pterulicium gracile</name>
    <dbReference type="NCBI Taxonomy" id="1884261"/>
    <lineage>
        <taxon>Eukaryota</taxon>
        <taxon>Fungi</taxon>
        <taxon>Dikarya</taxon>
        <taxon>Basidiomycota</taxon>
        <taxon>Agaricomycotina</taxon>
        <taxon>Agaricomycetes</taxon>
        <taxon>Agaricomycetidae</taxon>
        <taxon>Agaricales</taxon>
        <taxon>Pleurotineae</taxon>
        <taxon>Pterulaceae</taxon>
        <taxon>Pterulicium</taxon>
    </lineage>
</organism>
<keyword evidence="4" id="KW-1185">Reference proteome</keyword>
<evidence type="ECO:0000256" key="2">
    <source>
        <dbReference type="SAM" id="Phobius"/>
    </source>
</evidence>
<gene>
    <name evidence="3" type="ORF">BDV98DRAFT_657777</name>
</gene>
<keyword evidence="2" id="KW-1133">Transmembrane helix</keyword>
<evidence type="ECO:0000313" key="4">
    <source>
        <dbReference type="Proteomes" id="UP000305067"/>
    </source>
</evidence>
<feature type="transmembrane region" description="Helical" evidence="2">
    <location>
        <begin position="207"/>
        <end position="228"/>
    </location>
</feature>
<evidence type="ECO:0000313" key="3">
    <source>
        <dbReference type="EMBL" id="TFK98844.1"/>
    </source>
</evidence>
<dbReference type="EMBL" id="ML178837">
    <property type="protein sequence ID" value="TFK98844.1"/>
    <property type="molecule type" value="Genomic_DNA"/>
</dbReference>
<feature type="compositionally biased region" description="Polar residues" evidence="1">
    <location>
        <begin position="451"/>
        <end position="461"/>
    </location>
</feature>
<feature type="transmembrane region" description="Helical" evidence="2">
    <location>
        <begin position="165"/>
        <end position="187"/>
    </location>
</feature>